<evidence type="ECO:0000313" key="3">
    <source>
        <dbReference type="Proteomes" id="UP000180088"/>
    </source>
</evidence>
<dbReference type="AlphaFoldDB" id="A0A1S1WVH5"/>
<name>A0A1S1WVH5_9NEIS</name>
<feature type="compositionally biased region" description="Polar residues" evidence="1">
    <location>
        <begin position="1"/>
        <end position="17"/>
    </location>
</feature>
<evidence type="ECO:0000256" key="1">
    <source>
        <dbReference type="SAM" id="MobiDB-lite"/>
    </source>
</evidence>
<evidence type="ECO:0000313" key="2">
    <source>
        <dbReference type="EMBL" id="OHX11231.1"/>
    </source>
</evidence>
<reference evidence="2 3" key="1">
    <citation type="submission" date="2016-09" db="EMBL/GenBank/DDBJ databases">
        <title>Chromobacterium muskegensis sp. nov., an insecticidal bacterium isolated from Sphagnum bogs.</title>
        <authorList>
            <person name="Sparks M.E."/>
            <person name="Blackburn M.B."/>
            <person name="Gundersen-Rindal D.E."/>
            <person name="Mitchell A."/>
            <person name="Farrar R."/>
            <person name="Kuhar D."/>
        </authorList>
    </citation>
    <scope>NUCLEOTIDE SEQUENCE [LARGE SCALE GENOMIC DNA]</scope>
    <source>
        <strain evidence="2 3">37-2</strain>
    </source>
</reference>
<protein>
    <submittedName>
        <fullName evidence="2">Uncharacterized protein</fullName>
    </submittedName>
</protein>
<gene>
    <name evidence="2" type="ORF">BI347_16145</name>
</gene>
<proteinExistence type="predicted"/>
<comment type="caution">
    <text evidence="2">The sequence shown here is derived from an EMBL/GenBank/DDBJ whole genome shotgun (WGS) entry which is preliminary data.</text>
</comment>
<sequence>MAMSEFTQHIQAGTASQVMPRAQADQDGSSGQEMTYPDTYEPGNDEPEYLLVQYVGTSWLGDRLKADEADPEFGGPLDNLMELDFDD</sequence>
<dbReference type="Proteomes" id="UP000180088">
    <property type="component" value="Unassembled WGS sequence"/>
</dbReference>
<accession>A0A1S1WVH5</accession>
<dbReference type="EMBL" id="MKCS01000002">
    <property type="protein sequence ID" value="OHX11231.1"/>
    <property type="molecule type" value="Genomic_DNA"/>
</dbReference>
<feature type="region of interest" description="Disordered" evidence="1">
    <location>
        <begin position="1"/>
        <end position="46"/>
    </location>
</feature>
<organism evidence="2 3">
    <name type="scientific">Chromobacterium sphagni</name>
    <dbReference type="NCBI Taxonomy" id="1903179"/>
    <lineage>
        <taxon>Bacteria</taxon>
        <taxon>Pseudomonadati</taxon>
        <taxon>Pseudomonadota</taxon>
        <taxon>Betaproteobacteria</taxon>
        <taxon>Neisseriales</taxon>
        <taxon>Chromobacteriaceae</taxon>
        <taxon>Chromobacterium</taxon>
    </lineage>
</organism>